<evidence type="ECO:0000256" key="3">
    <source>
        <dbReference type="ARBA" id="ARBA00023125"/>
    </source>
</evidence>
<feature type="domain" description="HTH lysR-type" evidence="8">
    <location>
        <begin position="1"/>
        <end position="58"/>
    </location>
</feature>
<sequence length="312" mass="33125">MHPRVLKTFLAVARSKSFTRAAEKVHLVQSSVSDQMQALEAELGVVLFIRSRQGLVLTEAGETLVSYADEILALNEEARAAVTTAAGQAPGSIAVGALETIAAVRLPAWLSGFQGDHPEIALQLKVAGSGELLRKLENGEIDVAFCFDQGDVDQRFVKRLIAREPLVLVTSTANAFGAWKPDLAELGAMDFLGTGPGCVYRTMLDAAFSEAGMRAPRLAVEVGSIGAIARLAAAGSGIGLVPRLAVADALERGEIREAAWPGSDQFASLVMVWRRRRVQPPALRLLLAAASEGFASPRSADVRPRHAVPILS</sequence>
<organism evidence="9 10">
    <name type="scientific">Rhizobium lusitanum</name>
    <dbReference type="NCBI Taxonomy" id="293958"/>
    <lineage>
        <taxon>Bacteria</taxon>
        <taxon>Pseudomonadati</taxon>
        <taxon>Pseudomonadota</taxon>
        <taxon>Alphaproteobacteria</taxon>
        <taxon>Hyphomicrobiales</taxon>
        <taxon>Rhizobiaceae</taxon>
        <taxon>Rhizobium/Agrobacterium group</taxon>
        <taxon>Rhizobium</taxon>
    </lineage>
</organism>
<dbReference type="FunFam" id="1.10.10.10:FF:000001">
    <property type="entry name" value="LysR family transcriptional regulator"/>
    <property type="match status" value="1"/>
</dbReference>
<comment type="function">
    <text evidence="5">Transcriptional regulator of the ttuABCDE tartrate utilization operon.</text>
</comment>
<protein>
    <recommendedName>
        <fullName evidence="6">HTH-type transcriptional regulator TtuA</fullName>
    </recommendedName>
    <alternativeName>
        <fullName evidence="7">Tartrate utilization transcriptional regulator</fullName>
    </alternativeName>
</protein>
<evidence type="ECO:0000256" key="1">
    <source>
        <dbReference type="ARBA" id="ARBA00009437"/>
    </source>
</evidence>
<evidence type="ECO:0000256" key="4">
    <source>
        <dbReference type="ARBA" id="ARBA00023163"/>
    </source>
</evidence>
<dbReference type="PROSITE" id="PS50931">
    <property type="entry name" value="HTH_LYSR"/>
    <property type="match status" value="1"/>
</dbReference>
<evidence type="ECO:0000256" key="2">
    <source>
        <dbReference type="ARBA" id="ARBA00023015"/>
    </source>
</evidence>
<dbReference type="InterPro" id="IPR005119">
    <property type="entry name" value="LysR_subst-bd"/>
</dbReference>
<dbReference type="CDD" id="cd05466">
    <property type="entry name" value="PBP2_LTTR_substrate"/>
    <property type="match status" value="1"/>
</dbReference>
<dbReference type="GO" id="GO:0000976">
    <property type="term" value="F:transcription cis-regulatory region binding"/>
    <property type="evidence" value="ECO:0007669"/>
    <property type="project" value="TreeGrafter"/>
</dbReference>
<evidence type="ECO:0000313" key="10">
    <source>
        <dbReference type="Proteomes" id="UP000483035"/>
    </source>
</evidence>
<keyword evidence="3" id="KW-0238">DNA-binding</keyword>
<comment type="similarity">
    <text evidence="1">Belongs to the LysR transcriptional regulatory family.</text>
</comment>
<dbReference type="EMBL" id="WUEY01000028">
    <property type="protein sequence ID" value="NEI74270.1"/>
    <property type="molecule type" value="Genomic_DNA"/>
</dbReference>
<dbReference type="Gene3D" id="3.40.190.10">
    <property type="entry name" value="Periplasmic binding protein-like II"/>
    <property type="match status" value="2"/>
</dbReference>
<dbReference type="Pfam" id="PF00126">
    <property type="entry name" value="HTH_1"/>
    <property type="match status" value="1"/>
</dbReference>
<dbReference type="AlphaFoldDB" id="A0A6L9UK99"/>
<dbReference type="InterPro" id="IPR000847">
    <property type="entry name" value="LysR_HTH_N"/>
</dbReference>
<dbReference type="Gene3D" id="1.10.10.10">
    <property type="entry name" value="Winged helix-like DNA-binding domain superfamily/Winged helix DNA-binding domain"/>
    <property type="match status" value="1"/>
</dbReference>
<dbReference type="PRINTS" id="PR00039">
    <property type="entry name" value="HTHLYSR"/>
</dbReference>
<dbReference type="Pfam" id="PF03466">
    <property type="entry name" value="LysR_substrate"/>
    <property type="match status" value="1"/>
</dbReference>
<proteinExistence type="inferred from homology"/>
<evidence type="ECO:0000313" key="9">
    <source>
        <dbReference type="EMBL" id="NEI74270.1"/>
    </source>
</evidence>
<dbReference type="Proteomes" id="UP000483035">
    <property type="component" value="Unassembled WGS sequence"/>
</dbReference>
<dbReference type="InterPro" id="IPR036390">
    <property type="entry name" value="WH_DNA-bd_sf"/>
</dbReference>
<gene>
    <name evidence="9" type="ORF">GR212_32430</name>
</gene>
<dbReference type="PANTHER" id="PTHR30126:SF39">
    <property type="entry name" value="HTH-TYPE TRANSCRIPTIONAL REGULATOR CYSL"/>
    <property type="match status" value="1"/>
</dbReference>
<dbReference type="PANTHER" id="PTHR30126">
    <property type="entry name" value="HTH-TYPE TRANSCRIPTIONAL REGULATOR"/>
    <property type="match status" value="1"/>
</dbReference>
<comment type="caution">
    <text evidence="9">The sequence shown here is derived from an EMBL/GenBank/DDBJ whole genome shotgun (WGS) entry which is preliminary data.</text>
</comment>
<accession>A0A6L9UK99</accession>
<dbReference type="GO" id="GO:0003700">
    <property type="term" value="F:DNA-binding transcription factor activity"/>
    <property type="evidence" value="ECO:0007669"/>
    <property type="project" value="InterPro"/>
</dbReference>
<name>A0A6L9UK99_9HYPH</name>
<keyword evidence="2" id="KW-0805">Transcription regulation</keyword>
<evidence type="ECO:0000256" key="5">
    <source>
        <dbReference type="ARBA" id="ARBA00054626"/>
    </source>
</evidence>
<evidence type="ECO:0000256" key="7">
    <source>
        <dbReference type="ARBA" id="ARBA00083243"/>
    </source>
</evidence>
<dbReference type="SUPFAM" id="SSF46785">
    <property type="entry name" value="Winged helix' DNA-binding domain"/>
    <property type="match status" value="1"/>
</dbReference>
<dbReference type="SUPFAM" id="SSF53850">
    <property type="entry name" value="Periplasmic binding protein-like II"/>
    <property type="match status" value="1"/>
</dbReference>
<evidence type="ECO:0000256" key="6">
    <source>
        <dbReference type="ARBA" id="ARBA00067332"/>
    </source>
</evidence>
<reference evidence="9 10" key="1">
    <citation type="submission" date="2019-12" db="EMBL/GenBank/DDBJ databases">
        <title>Rhizobium genotypes associated with high levels of biological nitrogen fixation by grain legumes in a temperate-maritime cropping system.</title>
        <authorList>
            <person name="Maluk M."/>
            <person name="Francesc Ferrando Molina F."/>
            <person name="Lopez Del Egido L."/>
            <person name="Lafos M."/>
            <person name="Langarica-Fuentes A."/>
            <person name="Gebre Yohannes G."/>
            <person name="Young M.W."/>
            <person name="Martin P."/>
            <person name="Gantlett R."/>
            <person name="Kenicer G."/>
            <person name="Hawes C."/>
            <person name="Begg G.S."/>
            <person name="Quilliam R.S."/>
            <person name="Squire G.R."/>
            <person name="Poole P.S."/>
            <person name="Young P.W."/>
            <person name="Iannetta P.M."/>
            <person name="James E.K."/>
        </authorList>
    </citation>
    <scope>NUCLEOTIDE SEQUENCE [LARGE SCALE GENOMIC DNA]</scope>
    <source>
        <strain evidence="9 10">JHI1118</strain>
    </source>
</reference>
<keyword evidence="4" id="KW-0804">Transcription</keyword>
<evidence type="ECO:0000259" key="8">
    <source>
        <dbReference type="PROSITE" id="PS50931"/>
    </source>
</evidence>
<dbReference type="RefSeq" id="WP_163993361.1">
    <property type="nucleotide sequence ID" value="NZ_WUEY01000028.1"/>
</dbReference>
<dbReference type="InterPro" id="IPR036388">
    <property type="entry name" value="WH-like_DNA-bd_sf"/>
</dbReference>